<evidence type="ECO:0000256" key="1">
    <source>
        <dbReference type="SAM" id="MobiDB-lite"/>
    </source>
</evidence>
<dbReference type="EMBL" id="CAWYQH010000024">
    <property type="protein sequence ID" value="CAK8676195.1"/>
    <property type="molecule type" value="Genomic_DNA"/>
</dbReference>
<proteinExistence type="predicted"/>
<feature type="compositionally biased region" description="Polar residues" evidence="1">
    <location>
        <begin position="35"/>
        <end position="45"/>
    </location>
</feature>
<keyword evidence="3" id="KW-1185">Reference proteome</keyword>
<reference evidence="2 3" key="1">
    <citation type="submission" date="2024-02" db="EMBL/GenBank/DDBJ databases">
        <authorList>
            <person name="Daric V."/>
            <person name="Darras S."/>
        </authorList>
    </citation>
    <scope>NUCLEOTIDE SEQUENCE [LARGE SCALE GENOMIC DNA]</scope>
</reference>
<feature type="region of interest" description="Disordered" evidence="1">
    <location>
        <begin position="35"/>
        <end position="64"/>
    </location>
</feature>
<gene>
    <name evidence="2" type="ORF">CVLEPA_LOCUS5673</name>
</gene>
<organism evidence="2 3">
    <name type="scientific">Clavelina lepadiformis</name>
    <name type="common">Light-bulb sea squirt</name>
    <name type="synonym">Ascidia lepadiformis</name>
    <dbReference type="NCBI Taxonomy" id="159417"/>
    <lineage>
        <taxon>Eukaryota</taxon>
        <taxon>Metazoa</taxon>
        <taxon>Chordata</taxon>
        <taxon>Tunicata</taxon>
        <taxon>Ascidiacea</taxon>
        <taxon>Aplousobranchia</taxon>
        <taxon>Clavelinidae</taxon>
        <taxon>Clavelina</taxon>
    </lineage>
</organism>
<feature type="compositionally biased region" description="Basic and acidic residues" evidence="1">
    <location>
        <begin position="49"/>
        <end position="64"/>
    </location>
</feature>
<dbReference type="Proteomes" id="UP001642483">
    <property type="component" value="Unassembled WGS sequence"/>
</dbReference>
<protein>
    <submittedName>
        <fullName evidence="2">Uncharacterized protein</fullName>
    </submittedName>
</protein>
<accession>A0ABP0F924</accession>
<comment type="caution">
    <text evidence="2">The sequence shown here is derived from an EMBL/GenBank/DDBJ whole genome shotgun (WGS) entry which is preliminary data.</text>
</comment>
<name>A0ABP0F924_CLALP</name>
<evidence type="ECO:0000313" key="2">
    <source>
        <dbReference type="EMBL" id="CAK8676195.1"/>
    </source>
</evidence>
<evidence type="ECO:0000313" key="3">
    <source>
        <dbReference type="Proteomes" id="UP001642483"/>
    </source>
</evidence>
<sequence length="64" mass="7276">MILYYCQEQASSNANIPSFNLANLFRVSAKPVLPLNSSQNFPSEETTPEVDHHENTRKAEVRLQ</sequence>